<dbReference type="Gene3D" id="2.60.450.10">
    <property type="entry name" value="Lipopolysaccharide (LPS) transport protein A like domain"/>
    <property type="match status" value="1"/>
</dbReference>
<keyword evidence="5" id="KW-1185">Reference proteome</keyword>
<dbReference type="EMBL" id="NWVC01000010">
    <property type="protein sequence ID" value="PCG13255.1"/>
    <property type="molecule type" value="Genomic_DNA"/>
</dbReference>
<gene>
    <name evidence="4" type="ORF">COA07_15630</name>
</gene>
<feature type="signal peptide" evidence="2">
    <location>
        <begin position="1"/>
        <end position="22"/>
    </location>
</feature>
<proteinExistence type="predicted"/>
<name>A0A2A4I456_9SPHN</name>
<sequence length="180" mass="18752">MSRHAAFPILALALAIAAPATAQTRHDTNAPVNVAADHIELQDRANRAVFAGNVQVQQAEMTLRAQRIVLTYTGQIEGGNPQISRMDASGGVTVIRPDQTARSQFAVYDLNRRIITMLGAVRLTQGGSTVNGGRLTINLDSGRAVIDGSSVAGGGSGANGVQPAPNGRVTGTFAVPKRNN</sequence>
<evidence type="ECO:0000259" key="3">
    <source>
        <dbReference type="Pfam" id="PF03968"/>
    </source>
</evidence>
<feature type="chain" id="PRO_5013127979" evidence="2">
    <location>
        <begin position="23"/>
        <end position="180"/>
    </location>
</feature>
<evidence type="ECO:0000313" key="5">
    <source>
        <dbReference type="Proteomes" id="UP000218323"/>
    </source>
</evidence>
<dbReference type="InterPro" id="IPR052037">
    <property type="entry name" value="LPS_export_LptA"/>
</dbReference>
<accession>A0A2A4I456</accession>
<protein>
    <submittedName>
        <fullName evidence="4">OstA family protein</fullName>
    </submittedName>
</protein>
<dbReference type="GO" id="GO:0015920">
    <property type="term" value="P:lipopolysaccharide transport"/>
    <property type="evidence" value="ECO:0007669"/>
    <property type="project" value="TreeGrafter"/>
</dbReference>
<dbReference type="GO" id="GO:0030288">
    <property type="term" value="C:outer membrane-bounded periplasmic space"/>
    <property type="evidence" value="ECO:0007669"/>
    <property type="project" value="TreeGrafter"/>
</dbReference>
<dbReference type="Pfam" id="PF03968">
    <property type="entry name" value="LptD_N"/>
    <property type="match status" value="1"/>
</dbReference>
<dbReference type="PANTHER" id="PTHR36504">
    <property type="entry name" value="LIPOPOLYSACCHARIDE EXPORT SYSTEM PROTEIN LPTA"/>
    <property type="match status" value="1"/>
</dbReference>
<dbReference type="AlphaFoldDB" id="A0A2A4I456"/>
<evidence type="ECO:0000256" key="2">
    <source>
        <dbReference type="SAM" id="SignalP"/>
    </source>
</evidence>
<organism evidence="4 5">
    <name type="scientific">Sphingomonas adhaesiva</name>
    <dbReference type="NCBI Taxonomy" id="28212"/>
    <lineage>
        <taxon>Bacteria</taxon>
        <taxon>Pseudomonadati</taxon>
        <taxon>Pseudomonadota</taxon>
        <taxon>Alphaproteobacteria</taxon>
        <taxon>Sphingomonadales</taxon>
        <taxon>Sphingomonadaceae</taxon>
        <taxon>Sphingomonas</taxon>
    </lineage>
</organism>
<comment type="caution">
    <text evidence="4">The sequence shown here is derived from an EMBL/GenBank/DDBJ whole genome shotgun (WGS) entry which is preliminary data.</text>
</comment>
<dbReference type="InterPro" id="IPR005653">
    <property type="entry name" value="OstA-like_N"/>
</dbReference>
<dbReference type="Proteomes" id="UP000218323">
    <property type="component" value="Unassembled WGS sequence"/>
</dbReference>
<dbReference type="PANTHER" id="PTHR36504:SF1">
    <property type="entry name" value="LIPOPOLYSACCHARIDE EXPORT SYSTEM PROTEIN LPTA"/>
    <property type="match status" value="1"/>
</dbReference>
<keyword evidence="1 2" id="KW-0732">Signal</keyword>
<feature type="domain" description="Organic solvent tolerance-like N-terminal" evidence="3">
    <location>
        <begin position="34"/>
        <end position="142"/>
    </location>
</feature>
<dbReference type="RefSeq" id="WP_066712697.1">
    <property type="nucleotide sequence ID" value="NZ_JBHIWA010000051.1"/>
</dbReference>
<dbReference type="GO" id="GO:0009279">
    <property type="term" value="C:cell outer membrane"/>
    <property type="evidence" value="ECO:0007669"/>
    <property type="project" value="TreeGrafter"/>
</dbReference>
<evidence type="ECO:0000313" key="4">
    <source>
        <dbReference type="EMBL" id="PCG13255.1"/>
    </source>
</evidence>
<evidence type="ECO:0000256" key="1">
    <source>
        <dbReference type="ARBA" id="ARBA00022729"/>
    </source>
</evidence>
<reference evidence="4 5" key="1">
    <citation type="submission" date="2017-09" db="EMBL/GenBank/DDBJ databases">
        <title>Sphingomonas adhaesiva DSM 7418, whole genome shotgun sequence.</title>
        <authorList>
            <person name="Feng G."/>
            <person name="Zhu H."/>
        </authorList>
    </citation>
    <scope>NUCLEOTIDE SEQUENCE [LARGE SCALE GENOMIC DNA]</scope>
    <source>
        <strain evidence="4 5">DSM 7418</strain>
    </source>
</reference>
<dbReference type="GO" id="GO:0017089">
    <property type="term" value="F:glycolipid transfer activity"/>
    <property type="evidence" value="ECO:0007669"/>
    <property type="project" value="TreeGrafter"/>
</dbReference>